<keyword evidence="2" id="KW-1185">Reference proteome</keyword>
<sequence>MSTFTLFISFQFVLLTSSSKSLSEIVTFFDYSTLLRIPQKNTDEDNIFESF</sequence>
<proteinExistence type="predicted"/>
<accession>A0ABQ1P519</accession>
<dbReference type="EMBL" id="BMKI01000004">
    <property type="protein sequence ID" value="GGC91263.1"/>
    <property type="molecule type" value="Genomic_DNA"/>
</dbReference>
<dbReference type="Proteomes" id="UP000630615">
    <property type="component" value="Unassembled WGS sequence"/>
</dbReference>
<organism evidence="1 2">
    <name type="scientific">Enterococcus wangshanyuanii</name>
    <dbReference type="NCBI Taxonomy" id="2005703"/>
    <lineage>
        <taxon>Bacteria</taxon>
        <taxon>Bacillati</taxon>
        <taxon>Bacillota</taxon>
        <taxon>Bacilli</taxon>
        <taxon>Lactobacillales</taxon>
        <taxon>Enterococcaceae</taxon>
        <taxon>Enterococcus</taxon>
    </lineage>
</organism>
<comment type="caution">
    <text evidence="1">The sequence shown here is derived from an EMBL/GenBank/DDBJ whole genome shotgun (WGS) entry which is preliminary data.</text>
</comment>
<evidence type="ECO:0000313" key="2">
    <source>
        <dbReference type="Proteomes" id="UP000630615"/>
    </source>
</evidence>
<name>A0ABQ1P519_9ENTE</name>
<gene>
    <name evidence="1" type="ORF">GCM10011573_21070</name>
</gene>
<evidence type="ECO:0000313" key="1">
    <source>
        <dbReference type="EMBL" id="GGC91263.1"/>
    </source>
</evidence>
<reference evidence="2" key="1">
    <citation type="journal article" date="2019" name="Int. J. Syst. Evol. Microbiol.">
        <title>The Global Catalogue of Microorganisms (GCM) 10K type strain sequencing project: providing services to taxonomists for standard genome sequencing and annotation.</title>
        <authorList>
            <consortium name="The Broad Institute Genomics Platform"/>
            <consortium name="The Broad Institute Genome Sequencing Center for Infectious Disease"/>
            <person name="Wu L."/>
            <person name="Ma J."/>
        </authorList>
    </citation>
    <scope>NUCLEOTIDE SEQUENCE [LARGE SCALE GENOMIC DNA]</scope>
    <source>
        <strain evidence="2">CGMCC 1.15942</strain>
    </source>
</reference>
<protein>
    <submittedName>
        <fullName evidence="1">Uncharacterized protein</fullName>
    </submittedName>
</protein>